<dbReference type="KEGG" id="dre:101884285"/>
<dbReference type="InterPro" id="IPR012337">
    <property type="entry name" value="RNaseH-like_sf"/>
</dbReference>
<accession>A0AB32U204</accession>
<dbReference type="GeneID" id="101884285"/>
<dbReference type="RefSeq" id="XP_068079750.1">
    <property type="nucleotide sequence ID" value="XM_068223649.1"/>
</dbReference>
<keyword evidence="3" id="KW-1185">Reference proteome</keyword>
<dbReference type="GO" id="GO:0046983">
    <property type="term" value="F:protein dimerization activity"/>
    <property type="evidence" value="ECO:0007669"/>
    <property type="project" value="InterPro"/>
</dbReference>
<evidence type="ECO:0000313" key="4">
    <source>
        <dbReference type="RefSeq" id="XP_068079750.1"/>
    </source>
</evidence>
<protein>
    <submittedName>
        <fullName evidence="4">E3 SUMO-protein ligase ZBED1</fullName>
    </submittedName>
</protein>
<reference evidence="4" key="1">
    <citation type="submission" date="2025-08" db="UniProtKB">
        <authorList>
            <consortium name="RefSeq"/>
        </authorList>
    </citation>
    <scope>IDENTIFICATION</scope>
    <source>
        <strain evidence="4">Tuebingen</strain>
        <tissue evidence="4">Fibroblasts and whole tissue</tissue>
    </source>
</reference>
<keyword evidence="4" id="KW-0436">Ligase</keyword>
<feature type="domain" description="HAT C-terminal dimerisation" evidence="2">
    <location>
        <begin position="208"/>
        <end position="287"/>
    </location>
</feature>
<feature type="compositionally biased region" description="Polar residues" evidence="1">
    <location>
        <begin position="145"/>
        <end position="161"/>
    </location>
</feature>
<name>A0AB32U204_DANRE</name>
<proteinExistence type="predicted"/>
<sequence>MLQRFIEQQQAVCAVLATEGGAWHLMPKDADIAVIEQVLQILQPLSVFTDALASESRVSLSALWPVLSHIISDILEVKNEDSALTIDLKRVMKSDLESRYSVDAKKVMDLTSFIDPRFKGSFSDDLDATVNCCIEEASKLAEMTTLSQGAAQTEQSSSTPLPFTHTHTSEKQQQSLATLLNKITSTRQQRAEEQEGESSMKSKTEAEIKLYLSLPLIKSEADPLQWWSLHAEELPHLATLAEKFLCIPATSVPSERVFSASGHILSPQRSKLKPEKVNMLTFLHFNLKD</sequence>
<dbReference type="InterPro" id="IPR008906">
    <property type="entry name" value="HATC_C_dom"/>
</dbReference>
<dbReference type="SUPFAM" id="SSF53098">
    <property type="entry name" value="Ribonuclease H-like"/>
    <property type="match status" value="1"/>
</dbReference>
<organism evidence="3 4">
    <name type="scientific">Danio rerio</name>
    <name type="common">Zebrafish</name>
    <name type="synonym">Brachydanio rerio</name>
    <dbReference type="NCBI Taxonomy" id="7955"/>
    <lineage>
        <taxon>Eukaryota</taxon>
        <taxon>Metazoa</taxon>
        <taxon>Chordata</taxon>
        <taxon>Craniata</taxon>
        <taxon>Vertebrata</taxon>
        <taxon>Euteleostomi</taxon>
        <taxon>Actinopterygii</taxon>
        <taxon>Neopterygii</taxon>
        <taxon>Teleostei</taxon>
        <taxon>Ostariophysi</taxon>
        <taxon>Cypriniformes</taxon>
        <taxon>Danionidae</taxon>
        <taxon>Danioninae</taxon>
        <taxon>Danio</taxon>
    </lineage>
</organism>
<dbReference type="InterPro" id="IPR052717">
    <property type="entry name" value="Vacuolar_transposase_reg"/>
</dbReference>
<dbReference type="GO" id="GO:0016874">
    <property type="term" value="F:ligase activity"/>
    <property type="evidence" value="ECO:0007669"/>
    <property type="project" value="UniProtKB-KW"/>
</dbReference>
<dbReference type="PANTHER" id="PTHR46169:SF25">
    <property type="entry name" value="ZINC FINGER BED DOMAIN-CONTAINING PROTEIN 1-LIKE-RELATED"/>
    <property type="match status" value="1"/>
</dbReference>
<dbReference type="Pfam" id="PF05699">
    <property type="entry name" value="Dimer_Tnp_hAT"/>
    <property type="match status" value="1"/>
</dbReference>
<feature type="region of interest" description="Disordered" evidence="1">
    <location>
        <begin position="145"/>
        <end position="170"/>
    </location>
</feature>
<evidence type="ECO:0000256" key="1">
    <source>
        <dbReference type="SAM" id="MobiDB-lite"/>
    </source>
</evidence>
<evidence type="ECO:0000259" key="2">
    <source>
        <dbReference type="Pfam" id="PF05699"/>
    </source>
</evidence>
<dbReference type="Proteomes" id="UP000000437">
    <property type="component" value="Chromosome 9"/>
</dbReference>
<dbReference type="AlphaFoldDB" id="A0AB32U204"/>
<dbReference type="PANTHER" id="PTHR46169">
    <property type="entry name" value="DNA REPLICATION-RELATED ELEMENT FACTOR, ISOFORM A"/>
    <property type="match status" value="1"/>
</dbReference>
<evidence type="ECO:0000313" key="3">
    <source>
        <dbReference type="Proteomes" id="UP000000437"/>
    </source>
</evidence>
<gene>
    <name evidence="4" type="primary">LOC101884285</name>
</gene>